<gene>
    <name evidence="1" type="ORF">E8E13_003779</name>
</gene>
<dbReference type="EMBL" id="SWKU01000020">
    <property type="protein sequence ID" value="KAF2998180.1"/>
    <property type="molecule type" value="Genomic_DNA"/>
</dbReference>
<reference evidence="1" key="1">
    <citation type="submission" date="2019-04" db="EMBL/GenBank/DDBJ databases">
        <title>Sequencing of skin fungus with MAO and IRED activity.</title>
        <authorList>
            <person name="Marsaioli A.J."/>
            <person name="Bonatto J.M.C."/>
            <person name="Reis Junior O."/>
        </authorList>
    </citation>
    <scope>NUCLEOTIDE SEQUENCE</scope>
    <source>
        <strain evidence="1">30M1</strain>
    </source>
</reference>
<sequence length="468" mass="53164">MTDPDTTESQTITALMCLKRLPADEYVIAFGRDNRQFIGTPNGYTATPLPLEVLEFLTCNSVARIAWASFGSTPDSYFFRYQINDGKSAFQAGSHIPLALQEFICKLSPDLRSSLYVQLGDNDSFVAWAKTSWTCRGIPVALEREIANLSRQHIQTLKNTQGSPSAAIDQVAWHPDGSYFLRGAQACYWNFEAETTAQAWAELWSGKSSKPSFRELSYLALVALDPHVPAGGTFAFIKKQHGGQAAAFVFRVYQDIMHTSRTIKAIHAAEECQLQHVPPKVEELQFFRWAVCTKDGRPHKYDSWEVSLKKHQKVKVWKDVGNDWYSVETEGVEGYAHGSYLAFIGQSAHKDSCKMFSRFQAFVDTLATQQLRKFPSLREFVHDCEAAACKHMKSTSPIDICLHELRALLEGSSDYSYQWLKEDRIKWHPDKFARFCHAEHVNELKSCAQELFVLYGVLIDEREKEEKN</sequence>
<name>A0A9P4T9X5_CURKU</name>
<dbReference type="SUPFAM" id="SSF50044">
    <property type="entry name" value="SH3-domain"/>
    <property type="match status" value="1"/>
</dbReference>
<organism evidence="1 2">
    <name type="scientific">Curvularia kusanoi</name>
    <name type="common">Cochliobolus kusanoi</name>
    <dbReference type="NCBI Taxonomy" id="90978"/>
    <lineage>
        <taxon>Eukaryota</taxon>
        <taxon>Fungi</taxon>
        <taxon>Dikarya</taxon>
        <taxon>Ascomycota</taxon>
        <taxon>Pezizomycotina</taxon>
        <taxon>Dothideomycetes</taxon>
        <taxon>Pleosporomycetidae</taxon>
        <taxon>Pleosporales</taxon>
        <taxon>Pleosporineae</taxon>
        <taxon>Pleosporaceae</taxon>
        <taxon>Curvularia</taxon>
    </lineage>
</organism>
<evidence type="ECO:0000313" key="1">
    <source>
        <dbReference type="EMBL" id="KAF2998180.1"/>
    </source>
</evidence>
<comment type="caution">
    <text evidence="1">The sequence shown here is derived from an EMBL/GenBank/DDBJ whole genome shotgun (WGS) entry which is preliminary data.</text>
</comment>
<dbReference type="AlphaFoldDB" id="A0A9P4T9X5"/>
<dbReference type="OrthoDB" id="3797359at2759"/>
<dbReference type="Proteomes" id="UP000801428">
    <property type="component" value="Unassembled WGS sequence"/>
</dbReference>
<proteinExistence type="predicted"/>
<protein>
    <submittedName>
        <fullName evidence="1">Uncharacterized protein</fullName>
    </submittedName>
</protein>
<dbReference type="Gene3D" id="2.30.30.40">
    <property type="entry name" value="SH3 Domains"/>
    <property type="match status" value="1"/>
</dbReference>
<dbReference type="InterPro" id="IPR036028">
    <property type="entry name" value="SH3-like_dom_sf"/>
</dbReference>
<accession>A0A9P4T9X5</accession>
<evidence type="ECO:0000313" key="2">
    <source>
        <dbReference type="Proteomes" id="UP000801428"/>
    </source>
</evidence>
<keyword evidence="2" id="KW-1185">Reference proteome</keyword>